<dbReference type="PANTHER" id="PTHR45665:SF9">
    <property type="entry name" value="AQUAPORIN-8"/>
    <property type="match status" value="1"/>
</dbReference>
<dbReference type="GO" id="GO:0019755">
    <property type="term" value="P:one-carbon compound transport"/>
    <property type="evidence" value="ECO:0007669"/>
    <property type="project" value="UniProtKB-ARBA"/>
</dbReference>
<dbReference type="AlphaFoldDB" id="A0A6C0BGY2"/>
<evidence type="ECO:0000256" key="5">
    <source>
        <dbReference type="ARBA" id="ARBA00022989"/>
    </source>
</evidence>
<keyword evidence="3 7" id="KW-0812">Transmembrane</keyword>
<dbReference type="GO" id="GO:0016020">
    <property type="term" value="C:membrane"/>
    <property type="evidence" value="ECO:0007669"/>
    <property type="project" value="InterPro"/>
</dbReference>
<evidence type="ECO:0000256" key="3">
    <source>
        <dbReference type="ARBA" id="ARBA00022692"/>
    </source>
</evidence>
<reference evidence="8" key="1">
    <citation type="journal article" date="2020" name="Nature">
        <title>Giant virus diversity and host interactions through global metagenomics.</title>
        <authorList>
            <person name="Schulz F."/>
            <person name="Roux S."/>
            <person name="Paez-Espino D."/>
            <person name="Jungbluth S."/>
            <person name="Walsh D.A."/>
            <person name="Denef V.J."/>
            <person name="McMahon K.D."/>
            <person name="Konstantinidis K.T."/>
            <person name="Eloe-Fadrosh E.A."/>
            <person name="Kyrpides N.C."/>
            <person name="Woyke T."/>
        </authorList>
    </citation>
    <scope>NUCLEOTIDE SEQUENCE</scope>
    <source>
        <strain evidence="8">GVMAG-M-3300010354-11</strain>
    </source>
</reference>
<comment type="subcellular location">
    <subcellularLocation>
        <location evidence="1">Endomembrane system</location>
        <topology evidence="1">Multi-pass membrane protein</topology>
    </subcellularLocation>
</comment>
<evidence type="ECO:0000256" key="4">
    <source>
        <dbReference type="ARBA" id="ARBA00022737"/>
    </source>
</evidence>
<keyword evidence="5 7" id="KW-1133">Transmembrane helix</keyword>
<keyword evidence="4" id="KW-0677">Repeat</keyword>
<name>A0A6C0BGY2_9ZZZZ</name>
<dbReference type="SUPFAM" id="SSF81338">
    <property type="entry name" value="Aquaporin-like"/>
    <property type="match status" value="1"/>
</dbReference>
<keyword evidence="2" id="KW-0813">Transport</keyword>
<dbReference type="GO" id="GO:0005737">
    <property type="term" value="C:cytoplasm"/>
    <property type="evidence" value="ECO:0007669"/>
    <property type="project" value="UniProtKB-ARBA"/>
</dbReference>
<feature type="transmembrane region" description="Helical" evidence="7">
    <location>
        <begin position="12"/>
        <end position="38"/>
    </location>
</feature>
<feature type="transmembrane region" description="Helical" evidence="7">
    <location>
        <begin position="66"/>
        <end position="84"/>
    </location>
</feature>
<dbReference type="InterPro" id="IPR000425">
    <property type="entry name" value="MIP"/>
</dbReference>
<keyword evidence="6 7" id="KW-0472">Membrane</keyword>
<evidence type="ECO:0000256" key="1">
    <source>
        <dbReference type="ARBA" id="ARBA00004127"/>
    </source>
</evidence>
<proteinExistence type="predicted"/>
<evidence type="ECO:0000256" key="6">
    <source>
        <dbReference type="ARBA" id="ARBA00023136"/>
    </source>
</evidence>
<dbReference type="InterPro" id="IPR034294">
    <property type="entry name" value="Aquaporin_transptr"/>
</dbReference>
<dbReference type="PANTHER" id="PTHR45665">
    <property type="entry name" value="AQUAPORIN-8"/>
    <property type="match status" value="1"/>
</dbReference>
<dbReference type="Gene3D" id="1.20.1080.10">
    <property type="entry name" value="Glycerol uptake facilitator protein"/>
    <property type="match status" value="1"/>
</dbReference>
<evidence type="ECO:0000256" key="2">
    <source>
        <dbReference type="ARBA" id="ARBA00022448"/>
    </source>
</evidence>
<evidence type="ECO:0008006" key="9">
    <source>
        <dbReference type="Google" id="ProtNLM"/>
    </source>
</evidence>
<dbReference type="Pfam" id="PF00230">
    <property type="entry name" value="MIP"/>
    <property type="match status" value="1"/>
</dbReference>
<evidence type="ECO:0000256" key="7">
    <source>
        <dbReference type="SAM" id="Phobius"/>
    </source>
</evidence>
<dbReference type="PRINTS" id="PR00783">
    <property type="entry name" value="MINTRINSICP"/>
</dbReference>
<organism evidence="8">
    <name type="scientific">viral metagenome</name>
    <dbReference type="NCBI Taxonomy" id="1070528"/>
    <lineage>
        <taxon>unclassified sequences</taxon>
        <taxon>metagenomes</taxon>
        <taxon>organismal metagenomes</taxon>
    </lineage>
</organism>
<protein>
    <recommendedName>
        <fullName evidence="9">Major intrinsic protein</fullName>
    </recommendedName>
</protein>
<sequence>MIVKILAELVGTFFFLSVILATGEAVPIGIALAAAIFMTAKMSGGHLNPAVSTMMFAKGNIDASTYIAYVIAQIIGGLLALFFFSMGGSN</sequence>
<dbReference type="EMBL" id="MN739141">
    <property type="protein sequence ID" value="QHS90623.1"/>
    <property type="molecule type" value="Genomic_DNA"/>
</dbReference>
<accession>A0A6C0BGY2</accession>
<evidence type="ECO:0000313" key="8">
    <source>
        <dbReference type="EMBL" id="QHS90623.1"/>
    </source>
</evidence>
<dbReference type="InterPro" id="IPR023271">
    <property type="entry name" value="Aquaporin-like"/>
</dbReference>
<dbReference type="GO" id="GO:0015250">
    <property type="term" value="F:water channel activity"/>
    <property type="evidence" value="ECO:0007669"/>
    <property type="project" value="TreeGrafter"/>
</dbReference>
<dbReference type="GO" id="GO:0012505">
    <property type="term" value="C:endomembrane system"/>
    <property type="evidence" value="ECO:0007669"/>
    <property type="project" value="UniProtKB-SubCell"/>
</dbReference>